<protein>
    <submittedName>
        <fullName evidence="11">Sexual differentiation process protein isp4</fullName>
    </submittedName>
</protein>
<reference evidence="11 12" key="1">
    <citation type="submission" date="2017-08" db="EMBL/GenBank/DDBJ databases">
        <title>Harnessing the power of phylogenomics to disentangle the directionality and signatures of interkingdom host jumping in the parasitic fungal genus Tolypocladium.</title>
        <authorList>
            <person name="Quandt C.A."/>
            <person name="Patterson W."/>
            <person name="Spatafora J.W."/>
        </authorList>
    </citation>
    <scope>NUCLEOTIDE SEQUENCE [LARGE SCALE GENOMIC DNA]</scope>
    <source>
        <strain evidence="11 12">CBS 113982</strain>
    </source>
</reference>
<feature type="transmembrane region" description="Helical" evidence="10">
    <location>
        <begin position="141"/>
        <end position="161"/>
    </location>
</feature>
<dbReference type="AlphaFoldDB" id="A0A2K3QC93"/>
<evidence type="ECO:0000256" key="8">
    <source>
        <dbReference type="ARBA" id="ARBA00023136"/>
    </source>
</evidence>
<proteinExistence type="inferred from homology"/>
<comment type="similarity">
    <text evidence="2">Belongs to the oligopeptide OPT transporter family.</text>
</comment>
<dbReference type="OrthoDB" id="9986677at2759"/>
<dbReference type="PANTHER" id="PTHR22601">
    <property type="entry name" value="ISP4 LIKE PROTEIN"/>
    <property type="match status" value="1"/>
</dbReference>
<keyword evidence="8 10" id="KW-0472">Membrane</keyword>
<dbReference type="Pfam" id="PF03169">
    <property type="entry name" value="OPT"/>
    <property type="match status" value="1"/>
</dbReference>
<evidence type="ECO:0000256" key="7">
    <source>
        <dbReference type="ARBA" id="ARBA00022989"/>
    </source>
</evidence>
<accession>A0A2K3QC93</accession>
<dbReference type="InterPro" id="IPR004648">
    <property type="entry name" value="Oligpept_transpt"/>
</dbReference>
<evidence type="ECO:0000256" key="1">
    <source>
        <dbReference type="ARBA" id="ARBA00004141"/>
    </source>
</evidence>
<comment type="subcellular location">
    <subcellularLocation>
        <location evidence="1">Membrane</location>
        <topology evidence="1">Multi-pass membrane protein</topology>
    </subcellularLocation>
</comment>
<keyword evidence="6" id="KW-0653">Protein transport</keyword>
<dbReference type="InterPro" id="IPR004813">
    <property type="entry name" value="OPT"/>
</dbReference>
<keyword evidence="7 10" id="KW-1133">Transmembrane helix</keyword>
<evidence type="ECO:0000256" key="4">
    <source>
        <dbReference type="ARBA" id="ARBA00022692"/>
    </source>
</evidence>
<keyword evidence="5" id="KW-0571">Peptide transport</keyword>
<feature type="transmembrane region" description="Helical" evidence="10">
    <location>
        <begin position="670"/>
        <end position="689"/>
    </location>
</feature>
<dbReference type="EMBL" id="NRSZ01000798">
    <property type="protein sequence ID" value="PNY25166.1"/>
    <property type="molecule type" value="Genomic_DNA"/>
</dbReference>
<feature type="transmembrane region" description="Helical" evidence="10">
    <location>
        <begin position="247"/>
        <end position="269"/>
    </location>
</feature>
<sequence>SLPLHLPDASPPSCREPFVQQWSRPRTRPGIMGLQERFGLRSRQTPAETPAEGAETTGAEVLPSVSADHNPEGELRRFRKQHRWDPFLDIDKLDNIDDALASGNAEKEAAIDESLLQEDSPYPEVRSSVPPHDIEVPVNTIRAWVIGFFLCTIVAACNILLGLRRTPISISSTVVQLIAYPMGVGWAREHTIITMMTAAGSSVSYSIDILLAQEIFYKQQFKWGFQILLMLSTQAMGFGVAGVARRFLVWPSSMVWPATLITCTVMYSLHDHRASEPSQTNGWKIGRYSFFLIVALATFGWEWFPLVIAPFLSTFMFATWIAPNNVVVNQIFGGNTGLGLIPISFDWSTVTAFLGSPLQTPAFAILNVTAGVILTALGAIGLAWAGPEFYRYLPISANQNFDRFASPYNTKRILTPEFTINETAYKAYSPILLGPTFSLSYGLSFATLISTVTHVALFYGSDVWNRAWNSKYEEPDVHLKLMRKYKEAPEWWFMSIFVVSFAFGMIASQVWNTHLPWWAYIICILVGVVLFIPIGMVQAITNQQTGLNVITELIVGYMIPGRPVAMMLFKSWGYMLSYNGLNYISDMKVGHYMKVPPRSMFAAQAFAVIWLSLVQIATYNFLRGNIEGICTPHQSQGLTCPNARTFYNSSVIWGVIGPKRVFGPGAVYSWTNWFWLIGFAVPVIQFFIARRYPRSWVRYIVAPAMFGAAGMIPPATLYYIFQWVIVGLIFNGLLRRRFFGWWSRYNYTLSGALDIGTALCTVVSGLGLGLSETNFPDWWGTTVIGNTLDANGTAVTKVFVTGQEPIGPSSW</sequence>
<dbReference type="GO" id="GO:0016020">
    <property type="term" value="C:membrane"/>
    <property type="evidence" value="ECO:0007669"/>
    <property type="project" value="UniProtKB-SubCell"/>
</dbReference>
<keyword evidence="12" id="KW-1185">Reference proteome</keyword>
<feature type="transmembrane region" description="Helical" evidence="10">
    <location>
        <begin position="439"/>
        <end position="459"/>
    </location>
</feature>
<keyword evidence="4 10" id="KW-0812">Transmembrane</keyword>
<feature type="region of interest" description="Disordered" evidence="9">
    <location>
        <begin position="1"/>
        <end position="58"/>
    </location>
</feature>
<feature type="transmembrane region" description="Helical" evidence="10">
    <location>
        <begin position="718"/>
        <end position="734"/>
    </location>
</feature>
<feature type="transmembrane region" description="Helical" evidence="10">
    <location>
        <begin position="601"/>
        <end position="622"/>
    </location>
</feature>
<feature type="transmembrane region" description="Helical" evidence="10">
    <location>
        <begin position="362"/>
        <end position="385"/>
    </location>
</feature>
<feature type="transmembrane region" description="Helical" evidence="10">
    <location>
        <begin position="517"/>
        <end position="537"/>
    </location>
</feature>
<evidence type="ECO:0000256" key="6">
    <source>
        <dbReference type="ARBA" id="ARBA00022927"/>
    </source>
</evidence>
<organism evidence="11 12">
    <name type="scientific">Tolypocladium capitatum</name>
    <dbReference type="NCBI Taxonomy" id="45235"/>
    <lineage>
        <taxon>Eukaryota</taxon>
        <taxon>Fungi</taxon>
        <taxon>Dikarya</taxon>
        <taxon>Ascomycota</taxon>
        <taxon>Pezizomycotina</taxon>
        <taxon>Sordariomycetes</taxon>
        <taxon>Hypocreomycetidae</taxon>
        <taxon>Hypocreales</taxon>
        <taxon>Ophiocordycipitaceae</taxon>
        <taxon>Tolypocladium</taxon>
    </lineage>
</organism>
<feature type="transmembrane region" description="Helical" evidence="10">
    <location>
        <begin position="223"/>
        <end position="241"/>
    </location>
</feature>
<dbReference type="GO" id="GO:0015031">
    <property type="term" value="P:protein transport"/>
    <property type="evidence" value="ECO:0007669"/>
    <property type="project" value="UniProtKB-KW"/>
</dbReference>
<dbReference type="Proteomes" id="UP000236621">
    <property type="component" value="Unassembled WGS sequence"/>
</dbReference>
<dbReference type="NCBIfam" id="TIGR00727">
    <property type="entry name" value="ISP4_OPT"/>
    <property type="match status" value="1"/>
</dbReference>
<comment type="caution">
    <text evidence="11">The sequence shown here is derived from an EMBL/GenBank/DDBJ whole genome shotgun (WGS) entry which is preliminary data.</text>
</comment>
<feature type="non-terminal residue" evidence="11">
    <location>
        <position position="1"/>
    </location>
</feature>
<dbReference type="GO" id="GO:0035673">
    <property type="term" value="F:oligopeptide transmembrane transporter activity"/>
    <property type="evidence" value="ECO:0007669"/>
    <property type="project" value="InterPro"/>
</dbReference>
<evidence type="ECO:0000256" key="3">
    <source>
        <dbReference type="ARBA" id="ARBA00022448"/>
    </source>
</evidence>
<gene>
    <name evidence="11" type="ORF">TCAP_04911</name>
</gene>
<evidence type="ECO:0000256" key="9">
    <source>
        <dbReference type="SAM" id="MobiDB-lite"/>
    </source>
</evidence>
<evidence type="ECO:0000313" key="11">
    <source>
        <dbReference type="EMBL" id="PNY25166.1"/>
    </source>
</evidence>
<feature type="transmembrane region" description="Helical" evidence="10">
    <location>
        <begin position="491"/>
        <end position="511"/>
    </location>
</feature>
<dbReference type="NCBIfam" id="TIGR00728">
    <property type="entry name" value="OPT_sfam"/>
    <property type="match status" value="1"/>
</dbReference>
<evidence type="ECO:0000256" key="2">
    <source>
        <dbReference type="ARBA" id="ARBA00008807"/>
    </source>
</evidence>
<name>A0A2K3QC93_9HYPO</name>
<keyword evidence="3" id="KW-0813">Transport</keyword>
<feature type="transmembrane region" description="Helical" evidence="10">
    <location>
        <begin position="290"/>
        <end position="312"/>
    </location>
</feature>
<evidence type="ECO:0000313" key="12">
    <source>
        <dbReference type="Proteomes" id="UP000236621"/>
    </source>
</evidence>
<feature type="transmembrane region" description="Helical" evidence="10">
    <location>
        <begin position="332"/>
        <end position="355"/>
    </location>
</feature>
<evidence type="ECO:0000256" key="5">
    <source>
        <dbReference type="ARBA" id="ARBA00022856"/>
    </source>
</evidence>
<evidence type="ECO:0000256" key="10">
    <source>
        <dbReference type="SAM" id="Phobius"/>
    </source>
</evidence>